<sequence length="148" mass="17138">MKMETDIKTYSEKLSKLLGDPYVSLDLLSFKEDTQTYSLKVNGHTGIGIEYQCVFYILLYNGSLYKIKLPKEEPVISTDVLSDAKEKIGNRWNTDTIVVYNTETNESREIVLPKPFKEYNRGIRAMKLKSICKEPNVQVLNREVIMEF</sequence>
<organism evidence="1">
    <name type="scientific">Myoviridae sp. ctBDS4</name>
    <dbReference type="NCBI Taxonomy" id="2823537"/>
    <lineage>
        <taxon>Viruses</taxon>
        <taxon>Duplodnaviria</taxon>
        <taxon>Heunggongvirae</taxon>
        <taxon>Uroviricota</taxon>
        <taxon>Caudoviricetes</taxon>
    </lineage>
</organism>
<proteinExistence type="predicted"/>
<name>A0A8S5LEP7_9CAUD</name>
<protein>
    <submittedName>
        <fullName evidence="1">Uncharacterized protein</fullName>
    </submittedName>
</protein>
<reference evidence="1" key="1">
    <citation type="journal article" date="2021" name="Proc. Natl. Acad. Sci. U.S.A.">
        <title>A Catalog of Tens of Thousands of Viruses from Human Metagenomes Reveals Hidden Associations with Chronic Diseases.</title>
        <authorList>
            <person name="Tisza M.J."/>
            <person name="Buck C.B."/>
        </authorList>
    </citation>
    <scope>NUCLEOTIDE SEQUENCE</scope>
    <source>
        <strain evidence="1">CtBDS4</strain>
    </source>
</reference>
<evidence type="ECO:0000313" key="1">
    <source>
        <dbReference type="EMBL" id="DAD68353.1"/>
    </source>
</evidence>
<dbReference type="EMBL" id="BK014700">
    <property type="protein sequence ID" value="DAD68353.1"/>
    <property type="molecule type" value="Genomic_DNA"/>
</dbReference>
<accession>A0A8S5LEP7</accession>